<keyword evidence="3" id="KW-1185">Reference proteome</keyword>
<proteinExistence type="predicted"/>
<dbReference type="PANTHER" id="PTHR37305">
    <property type="entry name" value="INTEGRAL MEMBRANE PROTEIN-RELATED"/>
    <property type="match status" value="1"/>
</dbReference>
<dbReference type="OrthoDB" id="3217972at2"/>
<gene>
    <name evidence="2" type="ORF">FRACA_4190002</name>
</gene>
<accession>A0A2I2KX11</accession>
<evidence type="ECO:0000313" key="3">
    <source>
        <dbReference type="Proteomes" id="UP000234331"/>
    </source>
</evidence>
<name>A0A2I2KX11_9ACTN</name>
<feature type="transmembrane region" description="Helical" evidence="1">
    <location>
        <begin position="21"/>
        <end position="45"/>
    </location>
</feature>
<evidence type="ECO:0000313" key="2">
    <source>
        <dbReference type="EMBL" id="SNQ50199.1"/>
    </source>
</evidence>
<dbReference type="PANTHER" id="PTHR37305:SF1">
    <property type="entry name" value="MEMBRANE PROTEIN"/>
    <property type="match status" value="1"/>
</dbReference>
<keyword evidence="1" id="KW-1133">Transmembrane helix</keyword>
<evidence type="ECO:0000256" key="1">
    <source>
        <dbReference type="SAM" id="Phobius"/>
    </source>
</evidence>
<dbReference type="RefSeq" id="WP_101833523.1">
    <property type="nucleotide sequence ID" value="NZ_FZMO01000356.1"/>
</dbReference>
<dbReference type="AlphaFoldDB" id="A0A2I2KX11"/>
<reference evidence="2 3" key="1">
    <citation type="submission" date="2017-06" db="EMBL/GenBank/DDBJ databases">
        <authorList>
            <person name="Kim H.J."/>
            <person name="Triplett B.A."/>
        </authorList>
    </citation>
    <scope>NUCLEOTIDE SEQUENCE [LARGE SCALE GENOMIC DNA]</scope>
    <source>
        <strain evidence="2">FRACA_ARgP5</strain>
    </source>
</reference>
<sequence>MNVVLAARRSFRAELIKLWRPSTAVAMGLLAALSVLSTVLVVSLADPASPGGPRPGDGNGPGGFDVTTQQLAGATGIARGFTGGATFVGLLIFLVCAIAITLEYGQGTLRTLFLREPGRRGWFAGRVAVTLTLVALALLAALVLSVAVAVAVAGVRGIDTSAWWSADGARALASGYLNVLLAATFFAVAGTVLGLVLRSTALALSIGVAWMFPIEHIIQNSWSGASRVFPGLAFDAVSQGGVADASYVTALLVGAAYAVGAATLGTITLTRRDVTV</sequence>
<dbReference type="EMBL" id="FZMO01000356">
    <property type="protein sequence ID" value="SNQ50199.1"/>
    <property type="molecule type" value="Genomic_DNA"/>
</dbReference>
<feature type="transmembrane region" description="Helical" evidence="1">
    <location>
        <begin position="81"/>
        <end position="102"/>
    </location>
</feature>
<organism evidence="2 3">
    <name type="scientific">Frankia canadensis</name>
    <dbReference type="NCBI Taxonomy" id="1836972"/>
    <lineage>
        <taxon>Bacteria</taxon>
        <taxon>Bacillati</taxon>
        <taxon>Actinomycetota</taxon>
        <taxon>Actinomycetes</taxon>
        <taxon>Frankiales</taxon>
        <taxon>Frankiaceae</taxon>
        <taxon>Frankia</taxon>
    </lineage>
</organism>
<keyword evidence="1" id="KW-0812">Transmembrane</keyword>
<keyword evidence="1" id="KW-0472">Membrane</keyword>
<dbReference type="Proteomes" id="UP000234331">
    <property type="component" value="Unassembled WGS sequence"/>
</dbReference>
<protein>
    <submittedName>
        <fullName evidence="2">ABC transporter</fullName>
    </submittedName>
</protein>
<feature type="transmembrane region" description="Helical" evidence="1">
    <location>
        <begin position="123"/>
        <end position="155"/>
    </location>
</feature>
<feature type="transmembrane region" description="Helical" evidence="1">
    <location>
        <begin position="175"/>
        <end position="197"/>
    </location>
</feature>